<name>A0A0F9L0H3_9ZZZZ</name>
<protein>
    <submittedName>
        <fullName evidence="2">Uncharacterized protein</fullName>
    </submittedName>
</protein>
<gene>
    <name evidence="2" type="ORF">LCGC14_1572240</name>
</gene>
<comment type="caution">
    <text evidence="2">The sequence shown here is derived from an EMBL/GenBank/DDBJ whole genome shotgun (WGS) entry which is preliminary data.</text>
</comment>
<dbReference type="EMBL" id="LAZR01012275">
    <property type="protein sequence ID" value="KKM27683.1"/>
    <property type="molecule type" value="Genomic_DNA"/>
</dbReference>
<feature type="region of interest" description="Disordered" evidence="1">
    <location>
        <begin position="32"/>
        <end position="61"/>
    </location>
</feature>
<evidence type="ECO:0000313" key="2">
    <source>
        <dbReference type="EMBL" id="KKM27683.1"/>
    </source>
</evidence>
<accession>A0A0F9L0H3</accession>
<evidence type="ECO:0000256" key="1">
    <source>
        <dbReference type="SAM" id="MobiDB-lite"/>
    </source>
</evidence>
<feature type="non-terminal residue" evidence="2">
    <location>
        <position position="61"/>
    </location>
</feature>
<reference evidence="2" key="1">
    <citation type="journal article" date="2015" name="Nature">
        <title>Complex archaea that bridge the gap between prokaryotes and eukaryotes.</title>
        <authorList>
            <person name="Spang A."/>
            <person name="Saw J.H."/>
            <person name="Jorgensen S.L."/>
            <person name="Zaremba-Niedzwiedzka K."/>
            <person name="Martijn J."/>
            <person name="Lind A.E."/>
            <person name="van Eijk R."/>
            <person name="Schleper C."/>
            <person name="Guy L."/>
            <person name="Ettema T.J."/>
        </authorList>
    </citation>
    <scope>NUCLEOTIDE SEQUENCE</scope>
</reference>
<sequence length="61" mass="7215">MPRFQWEVPLDRIRAQEREDEREEAIRRLRTVEREQEQQAAAPPLQFGPGPSPSGRFVDRV</sequence>
<organism evidence="2">
    <name type="scientific">marine sediment metagenome</name>
    <dbReference type="NCBI Taxonomy" id="412755"/>
    <lineage>
        <taxon>unclassified sequences</taxon>
        <taxon>metagenomes</taxon>
        <taxon>ecological metagenomes</taxon>
    </lineage>
</organism>
<proteinExistence type="predicted"/>
<dbReference type="AlphaFoldDB" id="A0A0F9L0H3"/>